<name>A0A2P2QS62_RHIMU</name>
<organism evidence="1">
    <name type="scientific">Rhizophora mucronata</name>
    <name type="common">Asiatic mangrove</name>
    <dbReference type="NCBI Taxonomy" id="61149"/>
    <lineage>
        <taxon>Eukaryota</taxon>
        <taxon>Viridiplantae</taxon>
        <taxon>Streptophyta</taxon>
        <taxon>Embryophyta</taxon>
        <taxon>Tracheophyta</taxon>
        <taxon>Spermatophyta</taxon>
        <taxon>Magnoliopsida</taxon>
        <taxon>eudicotyledons</taxon>
        <taxon>Gunneridae</taxon>
        <taxon>Pentapetalae</taxon>
        <taxon>rosids</taxon>
        <taxon>fabids</taxon>
        <taxon>Malpighiales</taxon>
        <taxon>Rhizophoraceae</taxon>
        <taxon>Rhizophora</taxon>
    </lineage>
</organism>
<accession>A0A2P2QS62</accession>
<evidence type="ECO:0000313" key="1">
    <source>
        <dbReference type="EMBL" id="MBX69840.1"/>
    </source>
</evidence>
<proteinExistence type="predicted"/>
<dbReference type="EMBL" id="GGEC01089356">
    <property type="protein sequence ID" value="MBX69840.1"/>
    <property type="molecule type" value="Transcribed_RNA"/>
</dbReference>
<protein>
    <submittedName>
        <fullName evidence="1">Uncharacterized protein</fullName>
    </submittedName>
</protein>
<sequence length="20" mass="2384">MHINSLQRSTKVILLLIYKI</sequence>
<dbReference type="AlphaFoldDB" id="A0A2P2QS62"/>
<reference evidence="1" key="1">
    <citation type="submission" date="2018-02" db="EMBL/GenBank/DDBJ databases">
        <title>Rhizophora mucronata_Transcriptome.</title>
        <authorList>
            <person name="Meera S.P."/>
            <person name="Sreeshan A."/>
            <person name="Augustine A."/>
        </authorList>
    </citation>
    <scope>NUCLEOTIDE SEQUENCE</scope>
    <source>
        <tissue evidence="1">Leaf</tissue>
    </source>
</reference>